<reference evidence="8 9" key="1">
    <citation type="journal article" date="2014" name="Curr. Microbiol.">
        <title>Spirosoma radiotolerans sp. nov., a gamma-radiation-resistant bacterium isolated from gamma ray-irradiated soil.</title>
        <authorList>
            <person name="Lee J.J."/>
            <person name="Srinivasan S."/>
            <person name="Lim S."/>
            <person name="Joe M."/>
            <person name="Im S."/>
            <person name="Bae S.I."/>
            <person name="Park K.R."/>
            <person name="Han J.H."/>
            <person name="Park S.H."/>
            <person name="Joo B.M."/>
            <person name="Park S.J."/>
            <person name="Kim M.K."/>
        </authorList>
    </citation>
    <scope>NUCLEOTIDE SEQUENCE [LARGE SCALE GENOMIC DNA]</scope>
    <source>
        <strain evidence="8 9">DG5A</strain>
    </source>
</reference>
<evidence type="ECO:0000313" key="9">
    <source>
        <dbReference type="Proteomes" id="UP000033054"/>
    </source>
</evidence>
<dbReference type="AlphaFoldDB" id="A0A0E3ZUA1"/>
<evidence type="ECO:0000259" key="7">
    <source>
        <dbReference type="Pfam" id="PF14322"/>
    </source>
</evidence>
<accession>A0A0E3ZUA1</accession>
<evidence type="ECO:0000256" key="3">
    <source>
        <dbReference type="ARBA" id="ARBA00022729"/>
    </source>
</evidence>
<dbReference type="Pfam" id="PF07980">
    <property type="entry name" value="SusD_RagB"/>
    <property type="match status" value="1"/>
</dbReference>
<dbReference type="InterPro" id="IPR012944">
    <property type="entry name" value="SusD_RagB_dom"/>
</dbReference>
<name>A0A0E3ZUA1_9BACT</name>
<proteinExistence type="inferred from homology"/>
<keyword evidence="3" id="KW-0732">Signal</keyword>
<dbReference type="STRING" id="1379870.SD10_11755"/>
<comment type="similarity">
    <text evidence="2">Belongs to the SusD family.</text>
</comment>
<evidence type="ECO:0000259" key="6">
    <source>
        <dbReference type="Pfam" id="PF07980"/>
    </source>
</evidence>
<sequence>MKKLIILCLFLSLAGCNDYLNEVPEGQVVGTNAIQDVAGLEAALTGTYKGMLRTWARGFLTSALEAYVMGGDDVTSLSGGNKAEFRQTDQFDVVSSNSRLSQIWSGCYKTIQGANNIINNYKTVAGDQNTINAIVGEAYFLRALGYYWLVRGYGNIPLITSADFTNDLLSIQKSAPADIYKLIESDLLQAETLVPTTKRDAGRPNKGSVKALLADVYLTEGGWPIKDASKYALAAAKAKEVIDNKASYGFDLVPDLATLWSGTPASVGTSEEVFSFQTSVNYGGSANAFYGSSATPGDENGWDDFFAEVGFFNRFPAGKRKDITFYTEFIKPDGTKISWQDSQSKHPYYRKFRLADNTNYQSSMPVHMIRYAHVLLVYAEAQARSGGGVSADAYTALNAVRKRAGLADVTNLSVSNFTNVVVDERAWEFAGEWTRWFDLQRLELVETANAPANKAADDLKPIGSITKSSYWYPVPIGDANINTNL</sequence>
<dbReference type="HOGENOM" id="CLU_015553_1_3_10"/>
<dbReference type="InterPro" id="IPR011990">
    <property type="entry name" value="TPR-like_helical_dom_sf"/>
</dbReference>
<comment type="subcellular location">
    <subcellularLocation>
        <location evidence="1">Cell outer membrane</location>
    </subcellularLocation>
</comment>
<dbReference type="EMBL" id="CP010429">
    <property type="protein sequence ID" value="AKD55480.1"/>
    <property type="molecule type" value="Genomic_DNA"/>
</dbReference>
<evidence type="ECO:0000256" key="2">
    <source>
        <dbReference type="ARBA" id="ARBA00006275"/>
    </source>
</evidence>
<keyword evidence="9" id="KW-1185">Reference proteome</keyword>
<protein>
    <submittedName>
        <fullName evidence="8">Carbohydrate-binding protein SusD</fullName>
    </submittedName>
</protein>
<evidence type="ECO:0000256" key="5">
    <source>
        <dbReference type="ARBA" id="ARBA00023237"/>
    </source>
</evidence>
<dbReference type="PROSITE" id="PS51257">
    <property type="entry name" value="PROKAR_LIPOPROTEIN"/>
    <property type="match status" value="1"/>
</dbReference>
<evidence type="ECO:0000256" key="4">
    <source>
        <dbReference type="ARBA" id="ARBA00023136"/>
    </source>
</evidence>
<dbReference type="Gene3D" id="1.25.40.390">
    <property type="match status" value="1"/>
</dbReference>
<dbReference type="Pfam" id="PF14322">
    <property type="entry name" value="SusD-like_3"/>
    <property type="match status" value="1"/>
</dbReference>
<dbReference type="KEGG" id="srd:SD10_11755"/>
<dbReference type="GO" id="GO:0009279">
    <property type="term" value="C:cell outer membrane"/>
    <property type="evidence" value="ECO:0007669"/>
    <property type="project" value="UniProtKB-SubCell"/>
</dbReference>
<organism evidence="8 9">
    <name type="scientific">Spirosoma radiotolerans</name>
    <dbReference type="NCBI Taxonomy" id="1379870"/>
    <lineage>
        <taxon>Bacteria</taxon>
        <taxon>Pseudomonadati</taxon>
        <taxon>Bacteroidota</taxon>
        <taxon>Cytophagia</taxon>
        <taxon>Cytophagales</taxon>
        <taxon>Cytophagaceae</taxon>
        <taxon>Spirosoma</taxon>
    </lineage>
</organism>
<keyword evidence="5" id="KW-0998">Cell outer membrane</keyword>
<gene>
    <name evidence="8" type="ORF">SD10_11755</name>
</gene>
<dbReference type="Proteomes" id="UP000033054">
    <property type="component" value="Chromosome"/>
</dbReference>
<dbReference type="InterPro" id="IPR033985">
    <property type="entry name" value="SusD-like_N"/>
</dbReference>
<dbReference type="RefSeq" id="WP_046573976.1">
    <property type="nucleotide sequence ID" value="NZ_CP010429.1"/>
</dbReference>
<evidence type="ECO:0000313" key="8">
    <source>
        <dbReference type="EMBL" id="AKD55480.1"/>
    </source>
</evidence>
<feature type="domain" description="RagB/SusD" evidence="6">
    <location>
        <begin position="321"/>
        <end position="485"/>
    </location>
</feature>
<keyword evidence="4" id="KW-0472">Membrane</keyword>
<evidence type="ECO:0000256" key="1">
    <source>
        <dbReference type="ARBA" id="ARBA00004442"/>
    </source>
</evidence>
<feature type="domain" description="SusD-like N-terminal" evidence="7">
    <location>
        <begin position="83"/>
        <end position="218"/>
    </location>
</feature>
<dbReference type="OrthoDB" id="636214at2"/>
<dbReference type="SUPFAM" id="SSF48452">
    <property type="entry name" value="TPR-like"/>
    <property type="match status" value="1"/>
</dbReference>
<dbReference type="PATRIC" id="fig|1379870.5.peg.2555"/>